<dbReference type="EMBL" id="MJBS01000065">
    <property type="protein sequence ID" value="OHE96806.1"/>
    <property type="molecule type" value="Genomic_DNA"/>
</dbReference>
<sequence length="99" mass="11137">MPVNEVWVKQQSQHSKWNLRAWTCQEAALSMRRSHFTGHFALLETGNGGESYIKGLPDPVCPTNGSIWDGLLLYRSYAIPYAAIYAKRELAFEADAFSA</sequence>
<keyword evidence="2" id="KW-1185">Reference proteome</keyword>
<organism evidence="1 2">
    <name type="scientific">Colletotrichum orchidophilum</name>
    <dbReference type="NCBI Taxonomy" id="1209926"/>
    <lineage>
        <taxon>Eukaryota</taxon>
        <taxon>Fungi</taxon>
        <taxon>Dikarya</taxon>
        <taxon>Ascomycota</taxon>
        <taxon>Pezizomycotina</taxon>
        <taxon>Sordariomycetes</taxon>
        <taxon>Hypocreomycetidae</taxon>
        <taxon>Glomerellales</taxon>
        <taxon>Glomerellaceae</taxon>
        <taxon>Colletotrichum</taxon>
    </lineage>
</organism>
<comment type="caution">
    <text evidence="1">The sequence shown here is derived from an EMBL/GenBank/DDBJ whole genome shotgun (WGS) entry which is preliminary data.</text>
</comment>
<accession>A0A1G4B654</accession>
<reference evidence="1 2" key="1">
    <citation type="submission" date="2016-09" db="EMBL/GenBank/DDBJ databases">
        <authorList>
            <person name="Capua I."/>
            <person name="De Benedictis P."/>
            <person name="Joannis T."/>
            <person name="Lombin L.H."/>
            <person name="Cattoli G."/>
        </authorList>
    </citation>
    <scope>NUCLEOTIDE SEQUENCE [LARGE SCALE GENOMIC DNA]</scope>
    <source>
        <strain evidence="1 2">IMI 309357</strain>
    </source>
</reference>
<dbReference type="Proteomes" id="UP000176998">
    <property type="component" value="Unassembled WGS sequence"/>
</dbReference>
<protein>
    <submittedName>
        <fullName evidence="1">Uncharacterized protein</fullName>
    </submittedName>
</protein>
<evidence type="ECO:0000313" key="2">
    <source>
        <dbReference type="Proteomes" id="UP000176998"/>
    </source>
</evidence>
<dbReference type="AlphaFoldDB" id="A0A1G4B654"/>
<evidence type="ECO:0000313" key="1">
    <source>
        <dbReference type="EMBL" id="OHE96806.1"/>
    </source>
</evidence>
<proteinExistence type="predicted"/>
<name>A0A1G4B654_9PEZI</name>
<dbReference type="RefSeq" id="XP_022473962.1">
    <property type="nucleotide sequence ID" value="XM_022619587.1"/>
</dbReference>
<gene>
    <name evidence="1" type="ORF">CORC01_07952</name>
</gene>
<dbReference type="GeneID" id="34561097"/>